<evidence type="ECO:0000256" key="3">
    <source>
        <dbReference type="ARBA" id="ARBA00012438"/>
    </source>
</evidence>
<feature type="domain" description="PAS" evidence="17">
    <location>
        <begin position="564"/>
        <end position="634"/>
    </location>
</feature>
<dbReference type="Gene3D" id="3.30.450.20">
    <property type="entry name" value="PAS domain"/>
    <property type="match status" value="4"/>
</dbReference>
<keyword evidence="14" id="KW-0175">Coiled coil</keyword>
<comment type="subcellular location">
    <subcellularLocation>
        <location evidence="2">Cell membrane</location>
        <topology evidence="2">Multi-pass membrane protein</topology>
    </subcellularLocation>
</comment>
<evidence type="ECO:0000256" key="5">
    <source>
        <dbReference type="ARBA" id="ARBA00022553"/>
    </source>
</evidence>
<feature type="transmembrane region" description="Helical" evidence="15">
    <location>
        <begin position="14"/>
        <end position="35"/>
    </location>
</feature>
<keyword evidence="4" id="KW-1003">Cell membrane</keyword>
<dbReference type="InterPro" id="IPR013656">
    <property type="entry name" value="PAS_4"/>
</dbReference>
<dbReference type="EC" id="2.7.13.3" evidence="3"/>
<dbReference type="SUPFAM" id="SSF55874">
    <property type="entry name" value="ATPase domain of HSP90 chaperone/DNA topoisomerase II/histidine kinase"/>
    <property type="match status" value="1"/>
</dbReference>
<dbReference type="InterPro" id="IPR035965">
    <property type="entry name" value="PAS-like_dom_sf"/>
</dbReference>
<evidence type="ECO:0000256" key="11">
    <source>
        <dbReference type="ARBA" id="ARBA00022989"/>
    </source>
</evidence>
<dbReference type="SUPFAM" id="SSF55785">
    <property type="entry name" value="PYP-like sensor domain (PAS domain)"/>
    <property type="match status" value="3"/>
</dbReference>
<keyword evidence="10" id="KW-0067">ATP-binding</keyword>
<dbReference type="SMART" id="SM00387">
    <property type="entry name" value="HATPase_c"/>
    <property type="match status" value="1"/>
</dbReference>
<evidence type="ECO:0000256" key="8">
    <source>
        <dbReference type="ARBA" id="ARBA00022741"/>
    </source>
</evidence>
<evidence type="ECO:0000256" key="6">
    <source>
        <dbReference type="ARBA" id="ARBA00022679"/>
    </source>
</evidence>
<comment type="catalytic activity">
    <reaction evidence="1">
        <text>ATP + protein L-histidine = ADP + protein N-phospho-L-histidine.</text>
        <dbReference type="EC" id="2.7.13.3"/>
    </reaction>
</comment>
<protein>
    <recommendedName>
        <fullName evidence="3">histidine kinase</fullName>
        <ecNumber evidence="3">2.7.13.3</ecNumber>
    </recommendedName>
</protein>
<reference evidence="20 21" key="1">
    <citation type="journal article" date="2015" name="Proc. Natl. Acad. Sci. U.S.A.">
        <title>Expanded metabolic versatility of ubiquitous nitrite-oxidizing bacteria from the genus Nitrospira.</title>
        <authorList>
            <person name="Koch H."/>
            <person name="Lucker S."/>
            <person name="Albertsen M."/>
            <person name="Kitzinger K."/>
            <person name="Herbold C."/>
            <person name="Spieck E."/>
            <person name="Nielsen P.H."/>
            <person name="Wagner M."/>
            <person name="Daims H."/>
        </authorList>
    </citation>
    <scope>NUCLEOTIDE SEQUENCE [LARGE SCALE GENOMIC DNA]</scope>
    <source>
        <strain evidence="20 21">NSP M-1</strain>
    </source>
</reference>
<dbReference type="GO" id="GO:0000155">
    <property type="term" value="F:phosphorelay sensor kinase activity"/>
    <property type="evidence" value="ECO:0007669"/>
    <property type="project" value="InterPro"/>
</dbReference>
<keyword evidence="8" id="KW-0547">Nucleotide-binding</keyword>
<proteinExistence type="predicted"/>
<dbReference type="Pfam" id="PF08448">
    <property type="entry name" value="PAS_4"/>
    <property type="match status" value="2"/>
</dbReference>
<dbReference type="OrthoDB" id="5287556at2"/>
<dbReference type="Pfam" id="PF13426">
    <property type="entry name" value="PAS_9"/>
    <property type="match status" value="1"/>
</dbReference>
<dbReference type="Proteomes" id="UP000069205">
    <property type="component" value="Chromosome"/>
</dbReference>
<dbReference type="InterPro" id="IPR036890">
    <property type="entry name" value="HATPase_C_sf"/>
</dbReference>
<feature type="domain" description="HAMP" evidence="19">
    <location>
        <begin position="356"/>
        <end position="408"/>
    </location>
</feature>
<feature type="domain" description="PAC" evidence="18">
    <location>
        <begin position="776"/>
        <end position="828"/>
    </location>
</feature>
<evidence type="ECO:0000259" key="19">
    <source>
        <dbReference type="PROSITE" id="PS50885"/>
    </source>
</evidence>
<evidence type="ECO:0000256" key="14">
    <source>
        <dbReference type="SAM" id="Coils"/>
    </source>
</evidence>
<evidence type="ECO:0000256" key="13">
    <source>
        <dbReference type="ARBA" id="ARBA00023136"/>
    </source>
</evidence>
<dbReference type="InterPro" id="IPR003661">
    <property type="entry name" value="HisK_dim/P_dom"/>
</dbReference>
<evidence type="ECO:0000313" key="21">
    <source>
        <dbReference type="Proteomes" id="UP000069205"/>
    </source>
</evidence>
<keyword evidence="9 20" id="KW-0418">Kinase</keyword>
<dbReference type="PROSITE" id="PS50885">
    <property type="entry name" value="HAMP"/>
    <property type="match status" value="1"/>
</dbReference>
<keyword evidence="11 15" id="KW-1133">Transmembrane helix</keyword>
<dbReference type="InterPro" id="IPR005467">
    <property type="entry name" value="His_kinase_dom"/>
</dbReference>
<feature type="domain" description="Histidine kinase" evidence="16">
    <location>
        <begin position="841"/>
        <end position="1050"/>
    </location>
</feature>
<dbReference type="SMART" id="SM00086">
    <property type="entry name" value="PAC"/>
    <property type="match status" value="3"/>
</dbReference>
<dbReference type="SMART" id="SM00091">
    <property type="entry name" value="PAS"/>
    <property type="match status" value="3"/>
</dbReference>
<dbReference type="SMART" id="SM00304">
    <property type="entry name" value="HAMP"/>
    <property type="match status" value="1"/>
</dbReference>
<evidence type="ECO:0000256" key="10">
    <source>
        <dbReference type="ARBA" id="ARBA00022840"/>
    </source>
</evidence>
<dbReference type="RefSeq" id="WP_053380944.1">
    <property type="nucleotide sequence ID" value="NZ_CP011801.1"/>
</dbReference>
<keyword evidence="7 15" id="KW-0812">Transmembrane</keyword>
<evidence type="ECO:0000259" key="18">
    <source>
        <dbReference type="PROSITE" id="PS50113"/>
    </source>
</evidence>
<dbReference type="Pfam" id="PF00672">
    <property type="entry name" value="HAMP"/>
    <property type="match status" value="1"/>
</dbReference>
<dbReference type="Pfam" id="PF00512">
    <property type="entry name" value="HisKA"/>
    <property type="match status" value="1"/>
</dbReference>
<dbReference type="KEGG" id="nmv:NITMOv2_3631"/>
<evidence type="ECO:0000256" key="2">
    <source>
        <dbReference type="ARBA" id="ARBA00004651"/>
    </source>
</evidence>
<dbReference type="Pfam" id="PF02518">
    <property type="entry name" value="HATPase_c"/>
    <property type="match status" value="1"/>
</dbReference>
<dbReference type="CDD" id="cd00130">
    <property type="entry name" value="PAS"/>
    <property type="match status" value="3"/>
</dbReference>
<dbReference type="PROSITE" id="PS50113">
    <property type="entry name" value="PAC"/>
    <property type="match status" value="3"/>
</dbReference>
<dbReference type="SUPFAM" id="SSF158472">
    <property type="entry name" value="HAMP domain-like"/>
    <property type="match status" value="1"/>
</dbReference>
<dbReference type="SMART" id="SM00388">
    <property type="entry name" value="HisKA"/>
    <property type="match status" value="1"/>
</dbReference>
<dbReference type="InterPro" id="IPR004358">
    <property type="entry name" value="Sig_transdc_His_kin-like_C"/>
</dbReference>
<keyword evidence="5" id="KW-0597">Phosphoprotein</keyword>
<evidence type="ECO:0000259" key="17">
    <source>
        <dbReference type="PROSITE" id="PS50112"/>
    </source>
</evidence>
<feature type="coiled-coil region" evidence="14">
    <location>
        <begin position="679"/>
        <end position="717"/>
    </location>
</feature>
<dbReference type="CDD" id="cd18773">
    <property type="entry name" value="PDC1_HK_sensor"/>
    <property type="match status" value="1"/>
</dbReference>
<name>A0A0K2GGD8_NITMO</name>
<dbReference type="Gene3D" id="1.10.287.130">
    <property type="match status" value="1"/>
</dbReference>
<dbReference type="Pfam" id="PF02743">
    <property type="entry name" value="dCache_1"/>
    <property type="match status" value="1"/>
</dbReference>
<evidence type="ECO:0000313" key="20">
    <source>
        <dbReference type="EMBL" id="ALA60023.1"/>
    </source>
</evidence>
<feature type="domain" description="PAC" evidence="18">
    <location>
        <begin position="638"/>
        <end position="688"/>
    </location>
</feature>
<dbReference type="InterPro" id="IPR000700">
    <property type="entry name" value="PAS-assoc_C"/>
</dbReference>
<dbReference type="NCBIfam" id="TIGR00229">
    <property type="entry name" value="sensory_box"/>
    <property type="match status" value="3"/>
</dbReference>
<keyword evidence="12" id="KW-0902">Two-component regulatory system</keyword>
<evidence type="ECO:0000256" key="12">
    <source>
        <dbReference type="ARBA" id="ARBA00023012"/>
    </source>
</evidence>
<evidence type="ECO:0000256" key="4">
    <source>
        <dbReference type="ARBA" id="ARBA00022475"/>
    </source>
</evidence>
<organism evidence="20 21">
    <name type="scientific">Nitrospira moscoviensis</name>
    <dbReference type="NCBI Taxonomy" id="42253"/>
    <lineage>
        <taxon>Bacteria</taxon>
        <taxon>Pseudomonadati</taxon>
        <taxon>Nitrospirota</taxon>
        <taxon>Nitrospiria</taxon>
        <taxon>Nitrospirales</taxon>
        <taxon>Nitrospiraceae</taxon>
        <taxon>Nitrospira</taxon>
    </lineage>
</organism>
<evidence type="ECO:0000256" key="15">
    <source>
        <dbReference type="SAM" id="Phobius"/>
    </source>
</evidence>
<dbReference type="InterPro" id="IPR003660">
    <property type="entry name" value="HAMP_dom"/>
</dbReference>
<feature type="domain" description="PAS" evidence="17">
    <location>
        <begin position="420"/>
        <end position="490"/>
    </location>
</feature>
<dbReference type="PANTHER" id="PTHR43065:SF46">
    <property type="entry name" value="C4-DICARBOXYLATE TRANSPORT SENSOR PROTEIN DCTB"/>
    <property type="match status" value="1"/>
</dbReference>
<dbReference type="PROSITE" id="PS50109">
    <property type="entry name" value="HIS_KIN"/>
    <property type="match status" value="1"/>
</dbReference>
<accession>A0A0K2GGD8</accession>
<evidence type="ECO:0000256" key="7">
    <source>
        <dbReference type="ARBA" id="ARBA00022692"/>
    </source>
</evidence>
<dbReference type="PATRIC" id="fig|42253.5.peg.3583"/>
<evidence type="ECO:0000259" key="16">
    <source>
        <dbReference type="PROSITE" id="PS50109"/>
    </source>
</evidence>
<keyword evidence="6 20" id="KW-0808">Transferase</keyword>
<dbReference type="SUPFAM" id="SSF47384">
    <property type="entry name" value="Homodimeric domain of signal transducing histidine kinase"/>
    <property type="match status" value="1"/>
</dbReference>
<dbReference type="PANTHER" id="PTHR43065">
    <property type="entry name" value="SENSOR HISTIDINE KINASE"/>
    <property type="match status" value="1"/>
</dbReference>
<dbReference type="CDD" id="cd00082">
    <property type="entry name" value="HisKA"/>
    <property type="match status" value="1"/>
</dbReference>
<sequence>MRFWSRSQSLQRKIITAIVMVGLVPLGLLLLITYLEERRALRETTGANFREVAVEASRRIEMHVTRGINEAQQLATTPFLRTAVTESNRTYEGKDERSIDEIIKDWQRRWRERDRRSEFPLFINRIVTNYLIRWHDIRKSDYVGILVTDARGALVVSSIPQVEYYYGKTPWWAAVVKAAQPRVYVSDVAFDPAFGTHVLIVAAPILDDTQRAVIGTVTILLRRDTLFHSISEVEIGSSGHAMLFSSDGTPLICPILSTEEHVVTPDFVSTITRDKSGWASVGDDTHGSRGALIGFAPVRFSEPLAPGSMGGKHWITVVRQDPEETYAALSRLVGKVAFYGLGVMAVLTGTGLLVARRIVRPIKALHDGVLDIGGGRLDQRLSIKTGDEIEHLALAFNQMAANLKQSFGQIEQRMSEVRALEEKYRDLIENSPEMIYQLDRSGRFVHVNQTGLEKLGYSRDEMLAMRLWDLVPNDRAAEVLGYLERLMSKGRNTVETVFLAKDGRRIDVEIHATALFDQESGGLVHTRAFVRDVTERHRLEQQLQQYTTKLELAVSERTQQLVASQARYKALFDLVADSVFMVEPAGTIVAVNKREEQALGYSESDVVGHSIFDVILPGFADDLRGLLKELAGGQRQVPTQEVAVRNAAGVELPVEMDLIRVGGDDLALIMVQLRDITDRKRLERQLQSYREELEIKVRERTREIEQTKQYLENLLENANDVIYTLDVEQNFTYVNGKIEAWGYRKDDLIGRPYLSLLSKRHRGRRLKSTLDIGAKQVYEVEVVTRTGEARTAMVSVSPLHGVDGEILGVLGIARDMTETKKLEQQIRNSEKLASVGKLAAGVAHEINNPLGGILNCLYNLGKGTVSPARREEYLASMEDGLRRVQKIVRQLLDFSQQHQPEFSHSDINQVIERVLVLTRHLLAPNRIVLETSLGTSLPPLMIDRHMIEQVLMNLILNAVQAMKGGGVLSIQTSVEEGICLVTIRDTGYGIPPSVLPKIFDPFFTTKSEGEGTGLGLSVSLGIVERHGGKILVDSEVGKGTVFTLCLPVSRERQPAEKVS</sequence>
<dbReference type="InterPro" id="IPR033479">
    <property type="entry name" value="dCache_1"/>
</dbReference>
<dbReference type="InterPro" id="IPR001610">
    <property type="entry name" value="PAC"/>
</dbReference>
<feature type="domain" description="PAC" evidence="18">
    <location>
        <begin position="492"/>
        <end position="545"/>
    </location>
</feature>
<keyword evidence="13 15" id="KW-0472">Membrane</keyword>
<dbReference type="Gene3D" id="6.10.340.10">
    <property type="match status" value="1"/>
</dbReference>
<dbReference type="InterPro" id="IPR036097">
    <property type="entry name" value="HisK_dim/P_sf"/>
</dbReference>
<evidence type="ECO:0000256" key="1">
    <source>
        <dbReference type="ARBA" id="ARBA00000085"/>
    </source>
</evidence>
<dbReference type="InterPro" id="IPR003594">
    <property type="entry name" value="HATPase_dom"/>
</dbReference>
<dbReference type="STRING" id="42253.NITMOv2_3631"/>
<keyword evidence="21" id="KW-1185">Reference proteome</keyword>
<dbReference type="PROSITE" id="PS50112">
    <property type="entry name" value="PAS"/>
    <property type="match status" value="2"/>
</dbReference>
<dbReference type="Gene3D" id="3.30.565.10">
    <property type="entry name" value="Histidine kinase-like ATPase, C-terminal domain"/>
    <property type="match status" value="1"/>
</dbReference>
<dbReference type="EMBL" id="CP011801">
    <property type="protein sequence ID" value="ALA60023.1"/>
    <property type="molecule type" value="Genomic_DNA"/>
</dbReference>
<dbReference type="PRINTS" id="PR00344">
    <property type="entry name" value="BCTRLSENSOR"/>
</dbReference>
<dbReference type="InterPro" id="IPR000014">
    <property type="entry name" value="PAS"/>
</dbReference>
<evidence type="ECO:0000256" key="9">
    <source>
        <dbReference type="ARBA" id="ARBA00022777"/>
    </source>
</evidence>
<dbReference type="CDD" id="cd06225">
    <property type="entry name" value="HAMP"/>
    <property type="match status" value="1"/>
</dbReference>
<dbReference type="AlphaFoldDB" id="A0A0K2GGD8"/>
<gene>
    <name evidence="20" type="ORF">NITMOv2_3631</name>
</gene>
<dbReference type="GO" id="GO:0005886">
    <property type="term" value="C:plasma membrane"/>
    <property type="evidence" value="ECO:0007669"/>
    <property type="project" value="UniProtKB-SubCell"/>
</dbReference>